<protein>
    <submittedName>
        <fullName evidence="1">Uncharacterized protein</fullName>
    </submittedName>
</protein>
<dbReference type="AlphaFoldDB" id="A0A806KFE7"/>
<proteinExistence type="predicted"/>
<organism evidence="1">
    <name type="scientific">uncultured bacterium contig00037</name>
    <dbReference type="NCBI Taxonomy" id="1181525"/>
    <lineage>
        <taxon>Bacteria</taxon>
        <taxon>environmental samples</taxon>
    </lineage>
</organism>
<reference evidence="1" key="1">
    <citation type="submission" date="2012-03" db="EMBL/GenBank/DDBJ databases">
        <title>Functional metagenomics reveals considerable lignocellulase gene clusters in the gut microbiome of a wood-feeding higher termite.</title>
        <authorList>
            <person name="Liu N."/>
        </authorList>
    </citation>
    <scope>NUCLEOTIDE SEQUENCE</scope>
</reference>
<accession>A0A806KFE7</accession>
<sequence>MEHSPPENGFTGLIHSLPQMSQKKLNEKPLSVELSQVFLVIISRSIITIYYRKGEAVYHPFG</sequence>
<name>A0A806KFE7_9BACT</name>
<evidence type="ECO:0000313" key="1">
    <source>
        <dbReference type="EMBL" id="AGS51743.1"/>
    </source>
</evidence>
<dbReference type="EMBL" id="JQ844169">
    <property type="protein sequence ID" value="AGS51743.1"/>
    <property type="molecule type" value="Genomic_DNA"/>
</dbReference>